<protein>
    <recommendedName>
        <fullName evidence="8">RING-type domain-containing protein</fullName>
    </recommendedName>
</protein>
<dbReference type="EMBL" id="JACMSC010000004">
    <property type="protein sequence ID" value="KAG6524430.1"/>
    <property type="molecule type" value="Genomic_DNA"/>
</dbReference>
<accession>A0A8J5LPE7</accession>
<evidence type="ECO:0000256" key="7">
    <source>
        <dbReference type="SAM" id="Phobius"/>
    </source>
</evidence>
<dbReference type="AlphaFoldDB" id="A0A8J5LPE7"/>
<dbReference type="GO" id="GO:0016020">
    <property type="term" value="C:membrane"/>
    <property type="evidence" value="ECO:0007669"/>
    <property type="project" value="UniProtKB-SubCell"/>
</dbReference>
<organism evidence="9 10">
    <name type="scientific">Zingiber officinale</name>
    <name type="common">Ginger</name>
    <name type="synonym">Amomum zingiber</name>
    <dbReference type="NCBI Taxonomy" id="94328"/>
    <lineage>
        <taxon>Eukaryota</taxon>
        <taxon>Viridiplantae</taxon>
        <taxon>Streptophyta</taxon>
        <taxon>Embryophyta</taxon>
        <taxon>Tracheophyta</taxon>
        <taxon>Spermatophyta</taxon>
        <taxon>Magnoliopsida</taxon>
        <taxon>Liliopsida</taxon>
        <taxon>Zingiberales</taxon>
        <taxon>Zingiberaceae</taxon>
        <taxon>Zingiber</taxon>
    </lineage>
</organism>
<evidence type="ECO:0000259" key="8">
    <source>
        <dbReference type="PROSITE" id="PS50089"/>
    </source>
</evidence>
<comment type="subcellular location">
    <subcellularLocation>
        <location evidence="1">Membrane</location>
    </subcellularLocation>
</comment>
<evidence type="ECO:0000256" key="6">
    <source>
        <dbReference type="PROSITE-ProRule" id="PRU00175"/>
    </source>
</evidence>
<keyword evidence="2" id="KW-0479">Metal-binding</keyword>
<dbReference type="GO" id="GO:0008270">
    <property type="term" value="F:zinc ion binding"/>
    <property type="evidence" value="ECO:0007669"/>
    <property type="project" value="UniProtKB-KW"/>
</dbReference>
<keyword evidence="7" id="KW-1133">Transmembrane helix</keyword>
<feature type="domain" description="RING-type" evidence="8">
    <location>
        <begin position="183"/>
        <end position="225"/>
    </location>
</feature>
<keyword evidence="4" id="KW-0862">Zinc</keyword>
<evidence type="ECO:0000256" key="1">
    <source>
        <dbReference type="ARBA" id="ARBA00004370"/>
    </source>
</evidence>
<evidence type="ECO:0000256" key="5">
    <source>
        <dbReference type="ARBA" id="ARBA00023136"/>
    </source>
</evidence>
<dbReference type="Pfam" id="PF13639">
    <property type="entry name" value="zf-RING_2"/>
    <property type="match status" value="1"/>
</dbReference>
<proteinExistence type="predicted"/>
<dbReference type="OrthoDB" id="8062037at2759"/>
<dbReference type="PANTHER" id="PTHR46151">
    <property type="entry name" value="NEP1-INTERACTING PROTEIN-LIKE 2"/>
    <property type="match status" value="1"/>
</dbReference>
<dbReference type="PANTHER" id="PTHR46151:SF7">
    <property type="entry name" value="NEP1-INTERACTING PROTEIN 1"/>
    <property type="match status" value="1"/>
</dbReference>
<reference evidence="9 10" key="1">
    <citation type="submission" date="2020-08" db="EMBL/GenBank/DDBJ databases">
        <title>Plant Genome Project.</title>
        <authorList>
            <person name="Zhang R.-G."/>
        </authorList>
    </citation>
    <scope>NUCLEOTIDE SEQUENCE [LARGE SCALE GENOMIC DNA]</scope>
    <source>
        <tissue evidence="9">Rhizome</tissue>
    </source>
</reference>
<sequence>MDFPSSSSSSSSSSGRESFSYRSMVSKLLARVICVTLTCAITIVGSMAGAIAGALIGIATESGFLRGSGIGAISGAVFSIEVVESSLDLWNSSESGIWSLLYLLDIVSSIVSGRLVREKVGPAVQSAIQSQMSALNLPFIESLDLFETGGAKRRLPLEEVEKLPKCKTTAKDSVDASGERRSCAVCLQEVEVGDMARRLPICQHMFHLPCIDSWLVRQASCPLCRTDII</sequence>
<evidence type="ECO:0000256" key="2">
    <source>
        <dbReference type="ARBA" id="ARBA00022723"/>
    </source>
</evidence>
<evidence type="ECO:0000313" key="9">
    <source>
        <dbReference type="EMBL" id="KAG6524430.1"/>
    </source>
</evidence>
<dbReference type="PROSITE" id="PS50089">
    <property type="entry name" value="ZF_RING_2"/>
    <property type="match status" value="1"/>
</dbReference>
<feature type="transmembrane region" description="Helical" evidence="7">
    <location>
        <begin position="28"/>
        <end position="56"/>
    </location>
</feature>
<evidence type="ECO:0000313" key="10">
    <source>
        <dbReference type="Proteomes" id="UP000734854"/>
    </source>
</evidence>
<name>A0A8J5LPE7_ZINOF</name>
<dbReference type="InterPro" id="IPR001841">
    <property type="entry name" value="Znf_RING"/>
</dbReference>
<keyword evidence="3 6" id="KW-0863">Zinc-finger</keyword>
<evidence type="ECO:0000256" key="3">
    <source>
        <dbReference type="ARBA" id="ARBA00022771"/>
    </source>
</evidence>
<comment type="caution">
    <text evidence="9">The sequence shown here is derived from an EMBL/GenBank/DDBJ whole genome shotgun (WGS) entry which is preliminary data.</text>
</comment>
<gene>
    <name evidence="9" type="ORF">ZIOFF_014339</name>
</gene>
<keyword evidence="7" id="KW-0812">Transmembrane</keyword>
<keyword evidence="5 7" id="KW-0472">Membrane</keyword>
<evidence type="ECO:0000256" key="4">
    <source>
        <dbReference type="ARBA" id="ARBA00022833"/>
    </source>
</evidence>
<dbReference type="Proteomes" id="UP000734854">
    <property type="component" value="Unassembled WGS sequence"/>
</dbReference>
<keyword evidence="10" id="KW-1185">Reference proteome</keyword>
<dbReference type="SMART" id="SM00184">
    <property type="entry name" value="RING"/>
    <property type="match status" value="1"/>
</dbReference>